<evidence type="ECO:0000313" key="2">
    <source>
        <dbReference type="EMBL" id="SFV65946.1"/>
    </source>
</evidence>
<proteinExistence type="inferred from homology"/>
<dbReference type="Gene3D" id="3.30.1330.40">
    <property type="entry name" value="RutC-like"/>
    <property type="match status" value="1"/>
</dbReference>
<reference evidence="2" key="1">
    <citation type="submission" date="2016-10" db="EMBL/GenBank/DDBJ databases">
        <authorList>
            <person name="de Groot N.N."/>
        </authorList>
    </citation>
    <scope>NUCLEOTIDE SEQUENCE</scope>
</reference>
<dbReference type="GO" id="GO:0005739">
    <property type="term" value="C:mitochondrion"/>
    <property type="evidence" value="ECO:0007669"/>
    <property type="project" value="TreeGrafter"/>
</dbReference>
<dbReference type="InterPro" id="IPR035959">
    <property type="entry name" value="RutC-like_sf"/>
</dbReference>
<dbReference type="SUPFAM" id="SSF55298">
    <property type="entry name" value="YjgF-like"/>
    <property type="match status" value="1"/>
</dbReference>
<dbReference type="GO" id="GO:0019239">
    <property type="term" value="F:deaminase activity"/>
    <property type="evidence" value="ECO:0007669"/>
    <property type="project" value="TreeGrafter"/>
</dbReference>
<dbReference type="EMBL" id="FPHF01000089">
    <property type="protein sequence ID" value="SFV65946.1"/>
    <property type="molecule type" value="Genomic_DNA"/>
</dbReference>
<dbReference type="GO" id="GO:0005829">
    <property type="term" value="C:cytosol"/>
    <property type="evidence" value="ECO:0007669"/>
    <property type="project" value="TreeGrafter"/>
</dbReference>
<accession>A0A1W1CJG5</accession>
<dbReference type="PANTHER" id="PTHR11803:SF58">
    <property type="entry name" value="PROTEIN HMF1-RELATED"/>
    <property type="match status" value="1"/>
</dbReference>
<dbReference type="Pfam" id="PF01042">
    <property type="entry name" value="Ribonuc_L-PSP"/>
    <property type="match status" value="1"/>
</dbReference>
<dbReference type="FunFam" id="3.30.1330.40:FF:000001">
    <property type="entry name" value="L-PSP family endoribonuclease"/>
    <property type="match status" value="1"/>
</dbReference>
<protein>
    <submittedName>
        <fullName evidence="2">Endoribonuclease L-PSP</fullName>
    </submittedName>
</protein>
<dbReference type="AlphaFoldDB" id="A0A1W1CJG5"/>
<evidence type="ECO:0000256" key="1">
    <source>
        <dbReference type="ARBA" id="ARBA00010552"/>
    </source>
</evidence>
<name>A0A1W1CJG5_9ZZZZ</name>
<dbReference type="CDD" id="cd00448">
    <property type="entry name" value="YjgF_YER057c_UK114_family"/>
    <property type="match status" value="1"/>
</dbReference>
<comment type="similarity">
    <text evidence="1">Belongs to the RutC family.</text>
</comment>
<dbReference type="InterPro" id="IPR006056">
    <property type="entry name" value="RidA"/>
</dbReference>
<dbReference type="InterPro" id="IPR006175">
    <property type="entry name" value="YjgF/YER057c/UK114"/>
</dbReference>
<dbReference type="NCBIfam" id="TIGR00004">
    <property type="entry name" value="Rid family detoxifying hydrolase"/>
    <property type="match status" value="1"/>
</dbReference>
<dbReference type="PANTHER" id="PTHR11803">
    <property type="entry name" value="2-IMINOBUTANOATE/2-IMINOPROPANOATE DEAMINASE RIDA"/>
    <property type="match status" value="1"/>
</dbReference>
<gene>
    <name evidence="2" type="ORF">MNB_SM-4-1042</name>
</gene>
<organism evidence="2">
    <name type="scientific">hydrothermal vent metagenome</name>
    <dbReference type="NCBI Taxonomy" id="652676"/>
    <lineage>
        <taxon>unclassified sequences</taxon>
        <taxon>metagenomes</taxon>
        <taxon>ecological metagenomes</taxon>
    </lineage>
</organism>
<sequence length="126" mass="13402">MELVQTKDAPSAIGPYSQAVVANGIVYTSGQIALTPEGGDELLREDVVVQTVRVMKNLEAVLLEAGSSLDDVLKTTIFLADMDDFTLVNEVYSKAFGSHKPARATVAVKTLPKNALVEVDAVALVK</sequence>